<comment type="caution">
    <text evidence="1">The sequence shown here is derived from an EMBL/GenBank/DDBJ whole genome shotgun (WGS) entry which is preliminary data.</text>
</comment>
<organism evidence="1 2">
    <name type="scientific">Elysia crispata</name>
    <name type="common">lettuce slug</name>
    <dbReference type="NCBI Taxonomy" id="231223"/>
    <lineage>
        <taxon>Eukaryota</taxon>
        <taxon>Metazoa</taxon>
        <taxon>Spiralia</taxon>
        <taxon>Lophotrochozoa</taxon>
        <taxon>Mollusca</taxon>
        <taxon>Gastropoda</taxon>
        <taxon>Heterobranchia</taxon>
        <taxon>Euthyneura</taxon>
        <taxon>Panpulmonata</taxon>
        <taxon>Sacoglossa</taxon>
        <taxon>Placobranchoidea</taxon>
        <taxon>Plakobranchidae</taxon>
        <taxon>Elysia</taxon>
    </lineage>
</organism>
<proteinExistence type="predicted"/>
<keyword evidence="2" id="KW-1185">Reference proteome</keyword>
<sequence length="102" mass="11592">MPSVDQILDSSTEETLHSIRPDALELMMPGGKERQAGILWGVPGRSSEISGEFDYGISQREIPLCVPRTENLRRIYIDSVRRVATLSTAFKILFREMNVLWI</sequence>
<name>A0AAE0ZVX9_9GAST</name>
<protein>
    <submittedName>
        <fullName evidence="1">Uncharacterized protein</fullName>
    </submittedName>
</protein>
<gene>
    <name evidence="1" type="ORF">RRG08_018126</name>
</gene>
<dbReference type="AlphaFoldDB" id="A0AAE0ZVX9"/>
<evidence type="ECO:0000313" key="2">
    <source>
        <dbReference type="Proteomes" id="UP001283361"/>
    </source>
</evidence>
<dbReference type="Proteomes" id="UP001283361">
    <property type="component" value="Unassembled WGS sequence"/>
</dbReference>
<reference evidence="1" key="1">
    <citation type="journal article" date="2023" name="G3 (Bethesda)">
        <title>A reference genome for the long-term kleptoplast-retaining sea slug Elysia crispata morphotype clarki.</title>
        <authorList>
            <person name="Eastman K.E."/>
            <person name="Pendleton A.L."/>
            <person name="Shaikh M.A."/>
            <person name="Suttiyut T."/>
            <person name="Ogas R."/>
            <person name="Tomko P."/>
            <person name="Gavelis G."/>
            <person name="Widhalm J.R."/>
            <person name="Wisecaver J.H."/>
        </authorList>
    </citation>
    <scope>NUCLEOTIDE SEQUENCE</scope>
    <source>
        <strain evidence="1">ECLA1</strain>
    </source>
</reference>
<accession>A0AAE0ZVX9</accession>
<dbReference type="EMBL" id="JAWDGP010003264">
    <property type="protein sequence ID" value="KAK3775871.1"/>
    <property type="molecule type" value="Genomic_DNA"/>
</dbReference>
<evidence type="ECO:0000313" key="1">
    <source>
        <dbReference type="EMBL" id="KAK3775871.1"/>
    </source>
</evidence>